<dbReference type="EMBL" id="JAAAHS010000016">
    <property type="protein sequence ID" value="NBE50638.1"/>
    <property type="molecule type" value="Genomic_DNA"/>
</dbReference>
<dbReference type="GO" id="GO:0051920">
    <property type="term" value="F:peroxiredoxin activity"/>
    <property type="evidence" value="ECO:0007669"/>
    <property type="project" value="InterPro"/>
</dbReference>
<comment type="caution">
    <text evidence="3">The sequence shown here is derived from an EMBL/GenBank/DDBJ whole genome shotgun (WGS) entry which is preliminary data.</text>
</comment>
<name>A0A964UMS4_9ACTN</name>
<reference evidence="3" key="1">
    <citation type="submission" date="2020-01" db="EMBL/GenBank/DDBJ databases">
        <title>Whole-genome analyses of novel actinobacteria.</title>
        <authorList>
            <person name="Sahin N."/>
        </authorList>
    </citation>
    <scope>NUCLEOTIDE SEQUENCE</scope>
    <source>
        <strain evidence="3">YC537</strain>
    </source>
</reference>
<accession>A0A964UMS4</accession>
<dbReference type="InterPro" id="IPR029032">
    <property type="entry name" value="AhpD-like"/>
</dbReference>
<proteinExistence type="predicted"/>
<feature type="region of interest" description="Disordered" evidence="1">
    <location>
        <begin position="1"/>
        <end position="26"/>
    </location>
</feature>
<dbReference type="RefSeq" id="WP_161693843.1">
    <property type="nucleotide sequence ID" value="NZ_JAAAHS010000016.1"/>
</dbReference>
<dbReference type="PANTHER" id="PTHR34846:SF10">
    <property type="entry name" value="CYTOPLASMIC PROTEIN"/>
    <property type="match status" value="1"/>
</dbReference>
<evidence type="ECO:0000256" key="1">
    <source>
        <dbReference type="SAM" id="MobiDB-lite"/>
    </source>
</evidence>
<dbReference type="InterPro" id="IPR003779">
    <property type="entry name" value="CMD-like"/>
</dbReference>
<protein>
    <submittedName>
        <fullName evidence="3">Carboxymuconolactone decarboxylase family protein</fullName>
    </submittedName>
</protein>
<dbReference type="Proteomes" id="UP000598297">
    <property type="component" value="Unassembled WGS sequence"/>
</dbReference>
<dbReference type="AlphaFoldDB" id="A0A964UMS4"/>
<evidence type="ECO:0000313" key="3">
    <source>
        <dbReference type="EMBL" id="NBE50638.1"/>
    </source>
</evidence>
<dbReference type="SUPFAM" id="SSF69118">
    <property type="entry name" value="AhpD-like"/>
    <property type="match status" value="1"/>
</dbReference>
<evidence type="ECO:0000313" key="4">
    <source>
        <dbReference type="Proteomes" id="UP000598297"/>
    </source>
</evidence>
<sequence>MSTPATTDTDTAAEQDGIESRLPDPTHLFPELAKLSGAVRGGIRNGPVPQTVISLMQLRGAQIVGSTYHALPLTESLRKAGETEKRITAVATWQDAPYFTDAERVALELVEAVLNPNPFGERVSDELFAKASALYDDEAIWTLTMAIGHFCLFVPVALIGKPIPGRPIGKNYSK</sequence>
<feature type="domain" description="Carboxymuconolactone decarboxylase-like" evidence="2">
    <location>
        <begin position="30"/>
        <end position="111"/>
    </location>
</feature>
<keyword evidence="4" id="KW-1185">Reference proteome</keyword>
<dbReference type="Pfam" id="PF02627">
    <property type="entry name" value="CMD"/>
    <property type="match status" value="1"/>
</dbReference>
<organism evidence="3 4">
    <name type="scientific">Streptomyces boluensis</name>
    <dbReference type="NCBI Taxonomy" id="1775135"/>
    <lineage>
        <taxon>Bacteria</taxon>
        <taxon>Bacillati</taxon>
        <taxon>Actinomycetota</taxon>
        <taxon>Actinomycetes</taxon>
        <taxon>Kitasatosporales</taxon>
        <taxon>Streptomycetaceae</taxon>
        <taxon>Streptomyces</taxon>
    </lineage>
</organism>
<dbReference type="PANTHER" id="PTHR34846">
    <property type="entry name" value="4-CARBOXYMUCONOLACTONE DECARBOXYLASE FAMILY PROTEIN (AFU_ORTHOLOGUE AFUA_6G11590)"/>
    <property type="match status" value="1"/>
</dbReference>
<evidence type="ECO:0000259" key="2">
    <source>
        <dbReference type="Pfam" id="PF02627"/>
    </source>
</evidence>
<dbReference type="OrthoDB" id="4543687at2"/>
<dbReference type="Gene3D" id="1.20.1290.10">
    <property type="entry name" value="AhpD-like"/>
    <property type="match status" value="1"/>
</dbReference>
<gene>
    <name evidence="3" type="ORF">GUY60_04195</name>
</gene>
<feature type="compositionally biased region" description="Low complexity" evidence="1">
    <location>
        <begin position="1"/>
        <end position="10"/>
    </location>
</feature>